<reference evidence="1 2" key="1">
    <citation type="submission" date="2019-03" db="EMBL/GenBank/DDBJ databases">
        <title>First draft genome of Liparis tanakae, snailfish: a comprehensive survey of snailfish specific genes.</title>
        <authorList>
            <person name="Kim W."/>
            <person name="Song I."/>
            <person name="Jeong J.-H."/>
            <person name="Kim D."/>
            <person name="Kim S."/>
            <person name="Ryu S."/>
            <person name="Song J.Y."/>
            <person name="Lee S.K."/>
        </authorList>
    </citation>
    <scope>NUCLEOTIDE SEQUENCE [LARGE SCALE GENOMIC DNA]</scope>
    <source>
        <tissue evidence="1">Muscle</tissue>
    </source>
</reference>
<organism evidence="1 2">
    <name type="scientific">Liparis tanakae</name>
    <name type="common">Tanaka's snailfish</name>
    <dbReference type="NCBI Taxonomy" id="230148"/>
    <lineage>
        <taxon>Eukaryota</taxon>
        <taxon>Metazoa</taxon>
        <taxon>Chordata</taxon>
        <taxon>Craniata</taxon>
        <taxon>Vertebrata</taxon>
        <taxon>Euteleostomi</taxon>
        <taxon>Actinopterygii</taxon>
        <taxon>Neopterygii</taxon>
        <taxon>Teleostei</taxon>
        <taxon>Neoteleostei</taxon>
        <taxon>Acanthomorphata</taxon>
        <taxon>Eupercaria</taxon>
        <taxon>Perciformes</taxon>
        <taxon>Cottioidei</taxon>
        <taxon>Cottales</taxon>
        <taxon>Liparidae</taxon>
        <taxon>Liparis</taxon>
    </lineage>
</organism>
<dbReference type="AlphaFoldDB" id="A0A4Z2J3N1"/>
<evidence type="ECO:0000313" key="1">
    <source>
        <dbReference type="EMBL" id="TNN84113.1"/>
    </source>
</evidence>
<proteinExistence type="predicted"/>
<protein>
    <submittedName>
        <fullName evidence="1">Uncharacterized protein</fullName>
    </submittedName>
</protein>
<name>A0A4Z2J3N1_9TELE</name>
<gene>
    <name evidence="1" type="ORF">EYF80_005719</name>
</gene>
<keyword evidence="2" id="KW-1185">Reference proteome</keyword>
<dbReference type="EMBL" id="SRLO01000029">
    <property type="protein sequence ID" value="TNN84113.1"/>
    <property type="molecule type" value="Genomic_DNA"/>
</dbReference>
<sequence length="80" mass="8891">MQKPGSRRLLWKMQFSCSARGVQLTSGEASRMSRIGKLLGLRGRRHNGSHLMHGTMVHTIKAVGEEVLGSNRLHIDLSLL</sequence>
<evidence type="ECO:0000313" key="2">
    <source>
        <dbReference type="Proteomes" id="UP000314294"/>
    </source>
</evidence>
<comment type="caution">
    <text evidence="1">The sequence shown here is derived from an EMBL/GenBank/DDBJ whole genome shotgun (WGS) entry which is preliminary data.</text>
</comment>
<accession>A0A4Z2J3N1</accession>
<dbReference type="Proteomes" id="UP000314294">
    <property type="component" value="Unassembled WGS sequence"/>
</dbReference>